<evidence type="ECO:0000313" key="1">
    <source>
        <dbReference type="EMBL" id="CAG8584453.1"/>
    </source>
</evidence>
<organism evidence="1 2">
    <name type="scientific">Funneliformis mosseae</name>
    <name type="common">Endomycorrhizal fungus</name>
    <name type="synonym">Glomus mosseae</name>
    <dbReference type="NCBI Taxonomy" id="27381"/>
    <lineage>
        <taxon>Eukaryota</taxon>
        <taxon>Fungi</taxon>
        <taxon>Fungi incertae sedis</taxon>
        <taxon>Mucoromycota</taxon>
        <taxon>Glomeromycotina</taxon>
        <taxon>Glomeromycetes</taxon>
        <taxon>Glomerales</taxon>
        <taxon>Glomeraceae</taxon>
        <taxon>Funneliformis</taxon>
    </lineage>
</organism>
<keyword evidence="2" id="KW-1185">Reference proteome</keyword>
<proteinExistence type="predicted"/>
<name>A0A9N9BYQ1_FUNMO</name>
<reference evidence="1" key="1">
    <citation type="submission" date="2021-06" db="EMBL/GenBank/DDBJ databases">
        <authorList>
            <person name="Kallberg Y."/>
            <person name="Tangrot J."/>
            <person name="Rosling A."/>
        </authorList>
    </citation>
    <scope>NUCLEOTIDE SEQUENCE</scope>
    <source>
        <strain evidence="1">87-6 pot B 2015</strain>
    </source>
</reference>
<sequence>MNLGKDITATPLGVTLSPTFVVAQPITVSGGSITATTMAYGLVPETVKVLDCPGTTETGLITTEIVGGDVLDIGPFRRGACPKSSMNQHGTLELIVDDTNSEISSNF</sequence>
<evidence type="ECO:0000313" key="2">
    <source>
        <dbReference type="Proteomes" id="UP000789375"/>
    </source>
</evidence>
<dbReference type="EMBL" id="CAJVPP010002039">
    <property type="protein sequence ID" value="CAG8584453.1"/>
    <property type="molecule type" value="Genomic_DNA"/>
</dbReference>
<dbReference type="Proteomes" id="UP000789375">
    <property type="component" value="Unassembled WGS sequence"/>
</dbReference>
<dbReference type="AlphaFoldDB" id="A0A9N9BYQ1"/>
<accession>A0A9N9BYQ1</accession>
<gene>
    <name evidence="1" type="ORF">FMOSSE_LOCUS8115</name>
</gene>
<protein>
    <submittedName>
        <fullName evidence="1">8054_t:CDS:1</fullName>
    </submittedName>
</protein>
<comment type="caution">
    <text evidence="1">The sequence shown here is derived from an EMBL/GenBank/DDBJ whole genome shotgun (WGS) entry which is preliminary data.</text>
</comment>